<protein>
    <submittedName>
        <fullName evidence="1">Uncharacterized protein</fullName>
    </submittedName>
</protein>
<sequence>MGEDWMQSLLPLDSWGVRSFLHTKLLGVRPLLHTPTCRNRPGCVGRTHFTTATSGLYEVWSNGRTP</sequence>
<accession>A0A0A0R1P3</accession>
<reference evidence="1" key="1">
    <citation type="journal article" date="2015" name="J. Antimicrob. Chemother.">
        <title>Characterization of a genomic island in Stenotrophomonas maltophilia that carries a novel floR gene variant.</title>
        <authorList>
            <person name="He T."/>
            <person name="Shen J."/>
            <person name="Schwarz S."/>
            <person name="Wu C."/>
            <person name="Wang Y."/>
        </authorList>
    </citation>
    <scope>NUCLEOTIDE SEQUENCE</scope>
    <source>
        <strain evidence="1">GZP-Sm1</strain>
    </source>
</reference>
<dbReference type="EMBL" id="KM649682">
    <property type="protein sequence ID" value="AIU94594.1"/>
    <property type="molecule type" value="Genomic_DNA"/>
</dbReference>
<dbReference type="AlphaFoldDB" id="A0A0A0R1P3"/>
<evidence type="ECO:0000313" key="1">
    <source>
        <dbReference type="EMBL" id="AIU94594.1"/>
    </source>
</evidence>
<name>A0A0A0R1P3_STEMA</name>
<proteinExistence type="predicted"/>
<organism evidence="1">
    <name type="scientific">Stenotrophomonas maltophilia</name>
    <name type="common">Pseudomonas maltophilia</name>
    <name type="synonym">Xanthomonas maltophilia</name>
    <dbReference type="NCBI Taxonomy" id="40324"/>
    <lineage>
        <taxon>Bacteria</taxon>
        <taxon>Pseudomonadati</taxon>
        <taxon>Pseudomonadota</taxon>
        <taxon>Gammaproteobacteria</taxon>
        <taxon>Lysobacterales</taxon>
        <taxon>Lysobacteraceae</taxon>
        <taxon>Stenotrophomonas</taxon>
        <taxon>Stenotrophomonas maltophilia group</taxon>
    </lineage>
</organism>